<comment type="caution">
    <text evidence="1">The sequence shown here is derived from an EMBL/GenBank/DDBJ whole genome shotgun (WGS) entry which is preliminary data.</text>
</comment>
<reference evidence="1" key="1">
    <citation type="submission" date="2019-08" db="EMBL/GenBank/DDBJ databases">
        <authorList>
            <person name="Kucharzyk K."/>
            <person name="Murdoch R.W."/>
            <person name="Higgins S."/>
            <person name="Loffler F."/>
        </authorList>
    </citation>
    <scope>NUCLEOTIDE SEQUENCE</scope>
</reference>
<accession>A0A644ZH41</accession>
<organism evidence="1">
    <name type="scientific">bioreactor metagenome</name>
    <dbReference type="NCBI Taxonomy" id="1076179"/>
    <lineage>
        <taxon>unclassified sequences</taxon>
        <taxon>metagenomes</taxon>
        <taxon>ecological metagenomes</taxon>
    </lineage>
</organism>
<proteinExistence type="predicted"/>
<gene>
    <name evidence="1" type="ORF">SDC9_86262</name>
</gene>
<protein>
    <submittedName>
        <fullName evidence="1">Uncharacterized protein</fullName>
    </submittedName>
</protein>
<dbReference type="AlphaFoldDB" id="A0A644ZH41"/>
<sequence>MKLSDKIYSITIDKVDYPLRSQESYTYNYVYNPRNYKKDNFHSAFLISIETANNKSCIELIGSFYSNPDRCAILEDSKLIVLMDDVLVEFDLETLLALKYKTIGDETYFSLYPITDGYLIHGELSILRLDRNFEQTWSFYGSDIWVVQDGTRESFQIIDDQIVLEDWNGVKYILNMDGKFVVEGGNPLS</sequence>
<evidence type="ECO:0000313" key="1">
    <source>
        <dbReference type="EMBL" id="MPM39628.1"/>
    </source>
</evidence>
<name>A0A644ZH41_9ZZZZ</name>
<dbReference type="EMBL" id="VSSQ01008712">
    <property type="protein sequence ID" value="MPM39628.1"/>
    <property type="molecule type" value="Genomic_DNA"/>
</dbReference>